<protein>
    <recommendedName>
        <fullName evidence="4">Protein arginine N-methyltransferase</fullName>
    </recommendedName>
</protein>
<feature type="active site" description="Proton donor/acceptor" evidence="5">
    <location>
        <position position="458"/>
    </location>
</feature>
<feature type="compositionally biased region" description="Polar residues" evidence="8">
    <location>
        <begin position="1"/>
        <end position="10"/>
    </location>
</feature>
<dbReference type="GO" id="GO:0005634">
    <property type="term" value="C:nucleus"/>
    <property type="evidence" value="ECO:0007669"/>
    <property type="project" value="TreeGrafter"/>
</dbReference>
<evidence type="ECO:0000259" key="10">
    <source>
        <dbReference type="Pfam" id="PF17285"/>
    </source>
</evidence>
<evidence type="ECO:0000256" key="1">
    <source>
        <dbReference type="ARBA" id="ARBA00022603"/>
    </source>
</evidence>
<dbReference type="Gene3D" id="2.70.160.11">
    <property type="entry name" value="Hnrnp arginine n-methyltransferase1"/>
    <property type="match status" value="1"/>
</dbReference>
<feature type="binding site" evidence="6">
    <location>
        <position position="405"/>
    </location>
    <ligand>
        <name>S-adenosyl-L-methionine</name>
        <dbReference type="ChEBI" id="CHEBI:59789"/>
    </ligand>
</feature>
<evidence type="ECO:0000256" key="7">
    <source>
        <dbReference type="PIRSR" id="PIRSR015894-3"/>
    </source>
</evidence>
<dbReference type="InterPro" id="IPR025799">
    <property type="entry name" value="Arg_MeTrfase"/>
</dbReference>
<dbReference type="Proteomes" id="UP000241769">
    <property type="component" value="Unassembled WGS sequence"/>
</dbReference>
<evidence type="ECO:0000256" key="3">
    <source>
        <dbReference type="ARBA" id="ARBA00022691"/>
    </source>
</evidence>
<evidence type="ECO:0000259" key="11">
    <source>
        <dbReference type="Pfam" id="PF17286"/>
    </source>
</evidence>
<dbReference type="InterPro" id="IPR029063">
    <property type="entry name" value="SAM-dependent_MTases_sf"/>
</dbReference>
<dbReference type="GO" id="GO:0005829">
    <property type="term" value="C:cytosol"/>
    <property type="evidence" value="ECO:0007669"/>
    <property type="project" value="TreeGrafter"/>
</dbReference>
<dbReference type="GO" id="GO:0016274">
    <property type="term" value="F:protein-arginine N-methyltransferase activity"/>
    <property type="evidence" value="ECO:0007669"/>
    <property type="project" value="InterPro"/>
</dbReference>
<evidence type="ECO:0000256" key="8">
    <source>
        <dbReference type="SAM" id="MobiDB-lite"/>
    </source>
</evidence>
<accession>A0A2P6NY43</accession>
<keyword evidence="1 4" id="KW-0489">Methyltransferase</keyword>
<feature type="binding site" evidence="6">
    <location>
        <begin position="433"/>
        <end position="434"/>
    </location>
    <ligand>
        <name>S-adenosyl-L-methionine</name>
        <dbReference type="ChEBI" id="CHEBI:59789"/>
    </ligand>
</feature>
<dbReference type="EMBL" id="MDYQ01000007">
    <property type="protein sequence ID" value="PRP88838.1"/>
    <property type="molecule type" value="Genomic_DNA"/>
</dbReference>
<dbReference type="FunFam" id="2.70.160.11:FF:000003">
    <property type="entry name" value="Protein arginine N-methyltransferase 5"/>
    <property type="match status" value="1"/>
</dbReference>
<evidence type="ECO:0000256" key="5">
    <source>
        <dbReference type="PIRSR" id="PIRSR015894-1"/>
    </source>
</evidence>
<gene>
    <name evidence="12" type="ORF">PROFUN_00306</name>
</gene>
<dbReference type="SUPFAM" id="SSF53335">
    <property type="entry name" value="S-adenosyl-L-methionine-dependent methyltransferases"/>
    <property type="match status" value="1"/>
</dbReference>
<feature type="site" description="Critical for specifying symmetric addition of methyl groups" evidence="7">
    <location>
        <position position="339"/>
    </location>
</feature>
<feature type="binding site" evidence="6">
    <location>
        <position position="336"/>
    </location>
    <ligand>
        <name>S-adenosyl-L-methionine</name>
        <dbReference type="ChEBI" id="CHEBI:59789"/>
    </ligand>
</feature>
<dbReference type="InterPro" id="IPR035075">
    <property type="entry name" value="PRMT5"/>
</dbReference>
<dbReference type="GO" id="GO:0032259">
    <property type="term" value="P:methylation"/>
    <property type="evidence" value="ECO:0007669"/>
    <property type="project" value="UniProtKB-KW"/>
</dbReference>
<dbReference type="OrthoDB" id="1368803at2759"/>
<dbReference type="PANTHER" id="PTHR10738">
    <property type="entry name" value="PROTEIN ARGININE N-METHYLTRANSFERASE 5"/>
    <property type="match status" value="1"/>
</dbReference>
<feature type="domain" description="PRMT5 arginine-N-methyltransferase" evidence="9">
    <location>
        <begin position="309"/>
        <end position="474"/>
    </location>
</feature>
<comment type="caution">
    <text evidence="12">The sequence shown here is derived from an EMBL/GenBank/DDBJ whole genome shotgun (WGS) entry which is preliminary data.</text>
</comment>
<dbReference type="PANTHER" id="PTHR10738:SF0">
    <property type="entry name" value="PROTEIN ARGININE N-METHYLTRANSFERASE 5"/>
    <property type="match status" value="1"/>
</dbReference>
<evidence type="ECO:0000256" key="4">
    <source>
        <dbReference type="PIRNR" id="PIRNR015894"/>
    </source>
</evidence>
<keyword evidence="2 4" id="KW-0808">Transferase</keyword>
<dbReference type="Gene3D" id="3.20.20.150">
    <property type="entry name" value="Divalent-metal-dependent TIM barrel enzymes"/>
    <property type="match status" value="1"/>
</dbReference>
<dbReference type="FunFam" id="3.20.20.150:FF:000008">
    <property type="entry name" value="Protein arginine N-methyltransferase 5"/>
    <property type="match status" value="1"/>
</dbReference>
<dbReference type="InParanoid" id="A0A2P6NY43"/>
<name>A0A2P6NY43_9EUKA</name>
<dbReference type="FunCoup" id="A0A2P6NY43">
    <property type="interactions" value="1058"/>
</dbReference>
<evidence type="ECO:0000313" key="12">
    <source>
        <dbReference type="EMBL" id="PRP88838.1"/>
    </source>
</evidence>
<reference evidence="12 13" key="1">
    <citation type="journal article" date="2018" name="Genome Biol. Evol.">
        <title>Multiple Roots of Fruiting Body Formation in Amoebozoa.</title>
        <authorList>
            <person name="Hillmann F."/>
            <person name="Forbes G."/>
            <person name="Novohradska S."/>
            <person name="Ferling I."/>
            <person name="Riege K."/>
            <person name="Groth M."/>
            <person name="Westermann M."/>
            <person name="Marz M."/>
            <person name="Spaller T."/>
            <person name="Winckler T."/>
            <person name="Schaap P."/>
            <person name="Glockner G."/>
        </authorList>
    </citation>
    <scope>NUCLEOTIDE SEQUENCE [LARGE SCALE GENOMIC DNA]</scope>
    <source>
        <strain evidence="12 13">Jena</strain>
    </source>
</reference>
<organism evidence="12 13">
    <name type="scientific">Planoprotostelium fungivorum</name>
    <dbReference type="NCBI Taxonomy" id="1890364"/>
    <lineage>
        <taxon>Eukaryota</taxon>
        <taxon>Amoebozoa</taxon>
        <taxon>Evosea</taxon>
        <taxon>Variosea</taxon>
        <taxon>Cavosteliida</taxon>
        <taxon>Cavosteliaceae</taxon>
        <taxon>Planoprotostelium</taxon>
    </lineage>
</organism>
<feature type="domain" description="PRMT5 TIM barrel" evidence="10">
    <location>
        <begin position="55"/>
        <end position="301"/>
    </location>
</feature>
<dbReference type="Pfam" id="PF17286">
    <property type="entry name" value="PRMT5_C"/>
    <property type="match status" value="1"/>
</dbReference>
<feature type="binding site" evidence="6">
    <location>
        <begin position="345"/>
        <end position="346"/>
    </location>
    <ligand>
        <name>S-adenosyl-L-methionine</name>
        <dbReference type="ChEBI" id="CHEBI:59789"/>
    </ligand>
</feature>
<dbReference type="InterPro" id="IPR007857">
    <property type="entry name" value="Arg_MeTrfase_PRMT5"/>
</dbReference>
<evidence type="ECO:0000256" key="6">
    <source>
        <dbReference type="PIRSR" id="PIRSR015894-2"/>
    </source>
</evidence>
<keyword evidence="13" id="KW-1185">Reference proteome</keyword>
<dbReference type="Pfam" id="PF05185">
    <property type="entry name" value="PRMT5"/>
    <property type="match status" value="1"/>
</dbReference>
<feature type="active site" description="Proton donor/acceptor" evidence="5">
    <location>
        <position position="449"/>
    </location>
</feature>
<dbReference type="PROSITE" id="PS51678">
    <property type="entry name" value="SAM_MT_PRMT"/>
    <property type="match status" value="1"/>
</dbReference>
<keyword evidence="3 4" id="KW-0949">S-adenosyl-L-methionine</keyword>
<feature type="region of interest" description="Disordered" evidence="8">
    <location>
        <begin position="1"/>
        <end position="23"/>
    </location>
</feature>
<proteinExistence type="inferred from homology"/>
<feature type="domain" description="PRMT5 oligomerisation" evidence="11">
    <location>
        <begin position="495"/>
        <end position="658"/>
    </location>
</feature>
<dbReference type="Gene3D" id="3.40.50.150">
    <property type="entry name" value="Vaccinia Virus protein VP39"/>
    <property type="match status" value="1"/>
</dbReference>
<evidence type="ECO:0000256" key="2">
    <source>
        <dbReference type="ARBA" id="ARBA00022679"/>
    </source>
</evidence>
<dbReference type="InterPro" id="IPR035247">
    <property type="entry name" value="PRMT5_TIM"/>
</dbReference>
<evidence type="ECO:0000259" key="9">
    <source>
        <dbReference type="Pfam" id="PF05185"/>
    </source>
</evidence>
<dbReference type="Pfam" id="PF17285">
    <property type="entry name" value="PRMT5_TIM"/>
    <property type="match status" value="1"/>
</dbReference>
<comment type="similarity">
    <text evidence="4">Belongs to the class I-like SAM-binding methyltransferase superfamily.</text>
</comment>
<dbReference type="STRING" id="1890364.A0A2P6NY43"/>
<dbReference type="InterPro" id="IPR035248">
    <property type="entry name" value="PRMT5_C"/>
</dbReference>
<dbReference type="GO" id="GO:0006355">
    <property type="term" value="P:regulation of DNA-templated transcription"/>
    <property type="evidence" value="ECO:0007669"/>
    <property type="project" value="TreeGrafter"/>
</dbReference>
<dbReference type="PIRSF" id="PIRSF015894">
    <property type="entry name" value="Skb1_MeTrfase"/>
    <property type="match status" value="1"/>
</dbReference>
<sequence>MPPKNSNAQVATEEDVSAPQNITDGGNYVENLYFGVELNCVPDLVTQLEEYRREFDFITVPLAHPRNERDMSEGAIVEEEPFARSDMLLSSGQWGSLIIGKISPWIDLDSKDVYNRKNSERVLLQELSWASHLNLPALILPTPTHNSTNYAQVVNRKLQGLMYMNLWMRVPLMSTWQMLHDDETQITFGDNHRATQDPWEHWNTFRTLCEHSDKLCVALELTENVPHERVISRWLGEPVRAVIIPTRIFTTNKSGFPVLSKAHQRVLQMFFKYKIQYILSGPARHKNSFVPYRQYVQFLYSKSPQPTYDESFMTPYLDYLQAPLQPLMDNLESQTYETFERDATKYQLYEDAVFECLTDMKNGGKLEGRTHIVLMVVGAGRGPLVKASLRASVRAGCPLKVYAVEKNPNAIITLKNLRISMNWGDQVTIVDSDMRVWNAPELADVLVSELLGSFGDNELSPECLDGAQRFLKGEPDVWFVRLTQDIEGGISIPASYTSYLAPISSSKLWNEVRAYKEMKHYETPYVVKMHNFYQLGESQECFTFVHPNRDEYIDNQRYINLSFRATQSATVHGLAGYFNSLLYGSVYMSINPANHSPGMFSWFPLYFPLRDPMYVAKDDVITVHMWRNNNRVKVWYEWSIVSPQVSPIHNVGGRSYWIGL</sequence>
<evidence type="ECO:0000313" key="13">
    <source>
        <dbReference type="Proteomes" id="UP000241769"/>
    </source>
</evidence>
<dbReference type="AlphaFoldDB" id="A0A2P6NY43"/>